<dbReference type="SUPFAM" id="SSF50814">
    <property type="entry name" value="Lipocalins"/>
    <property type="match status" value="1"/>
</dbReference>
<dbReference type="Pfam" id="PF12204">
    <property type="entry name" value="DUF3598_N"/>
    <property type="match status" value="1"/>
</dbReference>
<gene>
    <name evidence="2" type="ORF">IQ247_21950</name>
</gene>
<dbReference type="EMBL" id="JADEWL010000094">
    <property type="protein sequence ID" value="MBE9215291.1"/>
    <property type="molecule type" value="Genomic_DNA"/>
</dbReference>
<feature type="domain" description="DUF3598" evidence="1">
    <location>
        <begin position="11"/>
        <end position="146"/>
    </location>
</feature>
<dbReference type="Proteomes" id="UP000620559">
    <property type="component" value="Unassembled WGS sequence"/>
</dbReference>
<dbReference type="RefSeq" id="WP_193923326.1">
    <property type="nucleotide sequence ID" value="NZ_JADEWL010000094.1"/>
</dbReference>
<dbReference type="Gene3D" id="2.40.128.20">
    <property type="match status" value="1"/>
</dbReference>
<reference evidence="2" key="1">
    <citation type="submission" date="2020-10" db="EMBL/GenBank/DDBJ databases">
        <authorList>
            <person name="Castelo-Branco R."/>
            <person name="Eusebio N."/>
            <person name="Adriana R."/>
            <person name="Vieira A."/>
            <person name="Brugerolle De Fraissinette N."/>
            <person name="Rezende De Castro R."/>
            <person name="Schneider M.P."/>
            <person name="Vasconcelos V."/>
            <person name="Leao P.N."/>
        </authorList>
    </citation>
    <scope>NUCLEOTIDE SEQUENCE</scope>
    <source>
        <strain evidence="2">LEGE 06105</strain>
    </source>
</reference>
<accession>A0A8J7FKB1</accession>
<proteinExistence type="predicted"/>
<evidence type="ECO:0000313" key="2">
    <source>
        <dbReference type="EMBL" id="MBE9215291.1"/>
    </source>
</evidence>
<organism evidence="2 3">
    <name type="scientific">Plectonema cf. radiosum LEGE 06105</name>
    <dbReference type="NCBI Taxonomy" id="945769"/>
    <lineage>
        <taxon>Bacteria</taxon>
        <taxon>Bacillati</taxon>
        <taxon>Cyanobacteriota</taxon>
        <taxon>Cyanophyceae</taxon>
        <taxon>Oscillatoriophycideae</taxon>
        <taxon>Oscillatoriales</taxon>
        <taxon>Microcoleaceae</taxon>
        <taxon>Plectonema</taxon>
    </lineage>
</organism>
<evidence type="ECO:0000259" key="1">
    <source>
        <dbReference type="Pfam" id="PF12204"/>
    </source>
</evidence>
<sequence>MSNIKEEMPVLYRHQGEWKGTYTVVDSEGKIIDKHESYLICEFPESGDYSYHQINHYTWADGKHEEHQFPGIYQDKKLIFDTERITGKAWEVDDSTIILWFSYKGIPNAYLYEMINISQCNNYRFRTWHWFKDNQVFKRTLIQEERIQNR</sequence>
<evidence type="ECO:0000313" key="3">
    <source>
        <dbReference type="Proteomes" id="UP000620559"/>
    </source>
</evidence>
<comment type="caution">
    <text evidence="2">The sequence shown here is derived from an EMBL/GenBank/DDBJ whole genome shotgun (WGS) entry which is preliminary data.</text>
</comment>
<dbReference type="InterPro" id="IPR012674">
    <property type="entry name" value="Calycin"/>
</dbReference>
<dbReference type="AlphaFoldDB" id="A0A8J7FKB1"/>
<protein>
    <submittedName>
        <fullName evidence="2">DUF3598 domain-containing protein</fullName>
    </submittedName>
</protein>
<dbReference type="InterPro" id="IPR022017">
    <property type="entry name" value="BFA1-like_DUF3598"/>
</dbReference>
<keyword evidence="3" id="KW-1185">Reference proteome</keyword>
<name>A0A8J7FKB1_9CYAN</name>